<feature type="domain" description="Thioredoxin" evidence="5">
    <location>
        <begin position="2"/>
        <end position="164"/>
    </location>
</feature>
<comment type="similarity">
    <text evidence="1">Belongs to the SCO1/2 family.</text>
</comment>
<keyword evidence="3" id="KW-0479">Metal-binding</keyword>
<comment type="caution">
    <text evidence="6">The sequence shown here is derived from an EMBL/GenBank/DDBJ whole genome shotgun (WGS) entry which is preliminary data.</text>
</comment>
<name>A0A846N3P7_9PROT</name>
<organism evidence="6 7">
    <name type="scientific">Rhizomicrobium palustre</name>
    <dbReference type="NCBI Taxonomy" id="189966"/>
    <lineage>
        <taxon>Bacteria</taxon>
        <taxon>Pseudomonadati</taxon>
        <taxon>Pseudomonadota</taxon>
        <taxon>Alphaproteobacteria</taxon>
        <taxon>Micropepsales</taxon>
        <taxon>Micropepsaceae</taxon>
        <taxon>Rhizomicrobium</taxon>
    </lineage>
</organism>
<dbReference type="AlphaFoldDB" id="A0A846N3P7"/>
<dbReference type="EMBL" id="JAASRM010000001">
    <property type="protein sequence ID" value="NIK89727.1"/>
    <property type="molecule type" value="Genomic_DNA"/>
</dbReference>
<dbReference type="Proteomes" id="UP000570514">
    <property type="component" value="Unassembled WGS sequence"/>
</dbReference>
<feature type="binding site" evidence="3">
    <location>
        <position position="47"/>
    </location>
    <ligand>
        <name>Cu cation</name>
        <dbReference type="ChEBI" id="CHEBI:23378"/>
    </ligand>
</feature>
<dbReference type="FunFam" id="3.40.30.10:FF:000013">
    <property type="entry name" value="Blast:Protein SCO1 homolog, mitochondrial"/>
    <property type="match status" value="1"/>
</dbReference>
<feature type="binding site" evidence="3">
    <location>
        <position position="129"/>
    </location>
    <ligand>
        <name>Cu cation</name>
        <dbReference type="ChEBI" id="CHEBI:23378"/>
    </ligand>
</feature>
<evidence type="ECO:0000256" key="4">
    <source>
        <dbReference type="PIRSR" id="PIRSR603782-2"/>
    </source>
</evidence>
<gene>
    <name evidence="6" type="ORF">FHS83_003045</name>
</gene>
<reference evidence="6 7" key="1">
    <citation type="submission" date="2020-03" db="EMBL/GenBank/DDBJ databases">
        <title>Genomic Encyclopedia of Type Strains, Phase IV (KMG-IV): sequencing the most valuable type-strain genomes for metagenomic binning, comparative biology and taxonomic classification.</title>
        <authorList>
            <person name="Goeker M."/>
        </authorList>
    </citation>
    <scope>NUCLEOTIDE SEQUENCE [LARGE SCALE GENOMIC DNA]</scope>
    <source>
        <strain evidence="6 7">DSM 19867</strain>
    </source>
</reference>
<dbReference type="Gene3D" id="3.40.30.10">
    <property type="entry name" value="Glutaredoxin"/>
    <property type="match status" value="1"/>
</dbReference>
<dbReference type="CDD" id="cd02968">
    <property type="entry name" value="SCO"/>
    <property type="match status" value="1"/>
</dbReference>
<dbReference type="InterPro" id="IPR036249">
    <property type="entry name" value="Thioredoxin-like_sf"/>
</dbReference>
<accession>A0A846N3P7</accession>
<keyword evidence="4" id="KW-1015">Disulfide bond</keyword>
<dbReference type="PANTHER" id="PTHR12151:SF25">
    <property type="entry name" value="LINALOOL DEHYDRATASE_ISOMERASE DOMAIN-CONTAINING PROTEIN"/>
    <property type="match status" value="1"/>
</dbReference>
<dbReference type="SUPFAM" id="SSF52833">
    <property type="entry name" value="Thioredoxin-like"/>
    <property type="match status" value="1"/>
</dbReference>
<evidence type="ECO:0000313" key="6">
    <source>
        <dbReference type="EMBL" id="NIK89727.1"/>
    </source>
</evidence>
<evidence type="ECO:0000256" key="2">
    <source>
        <dbReference type="ARBA" id="ARBA00023008"/>
    </source>
</evidence>
<dbReference type="GO" id="GO:0046872">
    <property type="term" value="F:metal ion binding"/>
    <property type="evidence" value="ECO:0007669"/>
    <property type="project" value="UniProtKB-KW"/>
</dbReference>
<dbReference type="Pfam" id="PF02630">
    <property type="entry name" value="SCO1-SenC"/>
    <property type="match status" value="1"/>
</dbReference>
<protein>
    <submittedName>
        <fullName evidence="6">Protein SCO1/2</fullName>
    </submittedName>
</protein>
<evidence type="ECO:0000256" key="3">
    <source>
        <dbReference type="PIRSR" id="PIRSR603782-1"/>
    </source>
</evidence>
<evidence type="ECO:0000313" key="7">
    <source>
        <dbReference type="Proteomes" id="UP000570514"/>
    </source>
</evidence>
<keyword evidence="2 3" id="KW-0186">Copper</keyword>
<evidence type="ECO:0000256" key="1">
    <source>
        <dbReference type="ARBA" id="ARBA00010996"/>
    </source>
</evidence>
<dbReference type="InterPro" id="IPR003782">
    <property type="entry name" value="SCO1/SenC"/>
</dbReference>
<dbReference type="PANTHER" id="PTHR12151">
    <property type="entry name" value="ELECTRON TRANSPORT PROTIN SCO1/SENC FAMILY MEMBER"/>
    <property type="match status" value="1"/>
</dbReference>
<dbReference type="PROSITE" id="PS51352">
    <property type="entry name" value="THIOREDOXIN_2"/>
    <property type="match status" value="1"/>
</dbReference>
<feature type="binding site" evidence="3">
    <location>
        <position position="43"/>
    </location>
    <ligand>
        <name>Cu cation</name>
        <dbReference type="ChEBI" id="CHEBI:23378"/>
    </ligand>
</feature>
<dbReference type="InterPro" id="IPR013766">
    <property type="entry name" value="Thioredoxin_domain"/>
</dbReference>
<sequence length="166" mass="17929">MSDVSGAVPDLSFSMQRASDGAMVTGESYRGKVVLVYFGYTHCPDVCPTTLSDLADALSKLGPEAAKVRVLFVSVDPERDTLELLKGYARSFGPQVDGLRGTENEIADTARRYRVAYSVKKKPEYTVMHTSAVYVFDQNGKARLVTTDTRDPAGIAADLKEIVAGG</sequence>
<proteinExistence type="inferred from homology"/>
<dbReference type="RefSeq" id="WP_208414890.1">
    <property type="nucleotide sequence ID" value="NZ_BAAADC010000001.1"/>
</dbReference>
<feature type="disulfide bond" description="Redox-active" evidence="4">
    <location>
        <begin position="43"/>
        <end position="47"/>
    </location>
</feature>
<evidence type="ECO:0000259" key="5">
    <source>
        <dbReference type="PROSITE" id="PS51352"/>
    </source>
</evidence>
<keyword evidence="7" id="KW-1185">Reference proteome</keyword>